<evidence type="ECO:0000313" key="2">
    <source>
        <dbReference type="EMBL" id="KAL1544538.1"/>
    </source>
</evidence>
<feature type="compositionally biased region" description="Acidic residues" evidence="1">
    <location>
        <begin position="21"/>
        <end position="31"/>
    </location>
</feature>
<dbReference type="AlphaFoldDB" id="A0ABD1GNA5"/>
<feature type="compositionally biased region" description="Basic and acidic residues" evidence="1">
    <location>
        <begin position="32"/>
        <end position="52"/>
    </location>
</feature>
<proteinExistence type="predicted"/>
<feature type="compositionally biased region" description="Basic and acidic residues" evidence="1">
    <location>
        <begin position="1"/>
        <end position="20"/>
    </location>
</feature>
<feature type="region of interest" description="Disordered" evidence="1">
    <location>
        <begin position="1"/>
        <end position="61"/>
    </location>
</feature>
<organism evidence="2 3">
    <name type="scientific">Salvia divinorum</name>
    <name type="common">Maria pastora</name>
    <name type="synonym">Diviner's sage</name>
    <dbReference type="NCBI Taxonomy" id="28513"/>
    <lineage>
        <taxon>Eukaryota</taxon>
        <taxon>Viridiplantae</taxon>
        <taxon>Streptophyta</taxon>
        <taxon>Embryophyta</taxon>
        <taxon>Tracheophyta</taxon>
        <taxon>Spermatophyta</taxon>
        <taxon>Magnoliopsida</taxon>
        <taxon>eudicotyledons</taxon>
        <taxon>Gunneridae</taxon>
        <taxon>Pentapetalae</taxon>
        <taxon>asterids</taxon>
        <taxon>lamiids</taxon>
        <taxon>Lamiales</taxon>
        <taxon>Lamiaceae</taxon>
        <taxon>Nepetoideae</taxon>
        <taxon>Mentheae</taxon>
        <taxon>Salviinae</taxon>
        <taxon>Salvia</taxon>
        <taxon>Salvia subgen. Calosphace</taxon>
    </lineage>
</organism>
<keyword evidence="3" id="KW-1185">Reference proteome</keyword>
<reference evidence="2 3" key="1">
    <citation type="submission" date="2024-06" db="EMBL/GenBank/DDBJ databases">
        <title>A chromosome level genome sequence of Diviner's sage (Salvia divinorum).</title>
        <authorList>
            <person name="Ford S.A."/>
            <person name="Ro D.-K."/>
            <person name="Ness R.W."/>
            <person name="Phillips M.A."/>
        </authorList>
    </citation>
    <scope>NUCLEOTIDE SEQUENCE [LARGE SCALE GENOMIC DNA]</scope>
    <source>
        <strain evidence="2">SAF-2024a</strain>
        <tissue evidence="2">Leaf</tissue>
    </source>
</reference>
<evidence type="ECO:0000313" key="3">
    <source>
        <dbReference type="Proteomes" id="UP001567538"/>
    </source>
</evidence>
<name>A0ABD1GNA5_SALDI</name>
<evidence type="ECO:0000256" key="1">
    <source>
        <dbReference type="SAM" id="MobiDB-lite"/>
    </source>
</evidence>
<sequence length="184" mass="20590">MEKEAVEHNQQQEKQQTEAAEREDEAAEKEEETAGKEKEVDEKDKEKEKEKEGQDEEYQPVTNSRRRDVVVFAVMHPVVGCGGGGSVQAVAAHRAAACAAVCVGKRQRHFGPCRVCVAVREGRCVAAGRQQLGFWEVHCGTEELGQWLHYAGSTAVTWEACVVVWEDHAVVRKACSMYRECKTW</sequence>
<gene>
    <name evidence="2" type="ORF">AAHA92_21377</name>
</gene>
<protein>
    <submittedName>
        <fullName evidence="2">Uncharacterized protein</fullName>
    </submittedName>
</protein>
<accession>A0ABD1GNA5</accession>
<dbReference type="EMBL" id="JBEAFC010000008">
    <property type="protein sequence ID" value="KAL1544538.1"/>
    <property type="molecule type" value="Genomic_DNA"/>
</dbReference>
<comment type="caution">
    <text evidence="2">The sequence shown here is derived from an EMBL/GenBank/DDBJ whole genome shotgun (WGS) entry which is preliminary data.</text>
</comment>
<dbReference type="Proteomes" id="UP001567538">
    <property type="component" value="Unassembled WGS sequence"/>
</dbReference>